<dbReference type="PANTHER" id="PTHR35802">
    <property type="entry name" value="PROTEASE SYNTHASE AND SPORULATION PROTEIN PAI 2"/>
    <property type="match status" value="1"/>
</dbReference>
<dbReference type="SUPFAM" id="SSF50475">
    <property type="entry name" value="FMN-binding split barrel"/>
    <property type="match status" value="1"/>
</dbReference>
<dbReference type="Pfam" id="PF04299">
    <property type="entry name" value="FMN_bind_2"/>
    <property type="match status" value="1"/>
</dbReference>
<evidence type="ECO:0000313" key="2">
    <source>
        <dbReference type="Proteomes" id="UP000325372"/>
    </source>
</evidence>
<dbReference type="EMBL" id="VYXP01000007">
    <property type="protein sequence ID" value="KAA9130529.1"/>
    <property type="molecule type" value="Genomic_DNA"/>
</dbReference>
<evidence type="ECO:0000313" key="1">
    <source>
        <dbReference type="EMBL" id="KAA9130529.1"/>
    </source>
</evidence>
<protein>
    <submittedName>
        <fullName evidence="1">FMN-binding negative transcriptional regulator</fullName>
    </submittedName>
</protein>
<organism evidence="1 2">
    <name type="scientific">Marinihelvus fidelis</name>
    <dbReference type="NCBI Taxonomy" id="2613842"/>
    <lineage>
        <taxon>Bacteria</taxon>
        <taxon>Pseudomonadati</taxon>
        <taxon>Pseudomonadota</taxon>
        <taxon>Gammaproteobacteria</taxon>
        <taxon>Chromatiales</taxon>
        <taxon>Wenzhouxiangellaceae</taxon>
        <taxon>Marinihelvus</taxon>
    </lineage>
</organism>
<dbReference type="AlphaFoldDB" id="A0A5N0TB11"/>
<dbReference type="Proteomes" id="UP000325372">
    <property type="component" value="Unassembled WGS sequence"/>
</dbReference>
<name>A0A5N0TB11_9GAMM</name>
<dbReference type="InterPro" id="IPR012349">
    <property type="entry name" value="Split_barrel_FMN-bd"/>
</dbReference>
<sequence length="212" mass="23694">MYIPRHFKQHDHGAIVELMRSYPFATLVVLAGDNTSVNHVPLLVDDAGDRGLVLRGHVAHSNPIWRTDESRSCIAVFNGPNSYVSPSAYPTKKEHGRVVPTWNYTAVHASGAIEFIHDARWKTTFLESLTNEHEAAQSEPWSLDDAPEDFIHRLLGAIVGFEIRVESIEGKWKLSQNQPAKNYNGVVEALSRDESESAQEIARLMRNGPSGR</sequence>
<keyword evidence="2" id="KW-1185">Reference proteome</keyword>
<reference evidence="1 2" key="1">
    <citation type="submission" date="2019-09" db="EMBL/GenBank/DDBJ databases">
        <title>Wenzhouxiangella sp. Genome sequencing and assembly.</title>
        <authorList>
            <person name="Zhang R."/>
        </authorList>
    </citation>
    <scope>NUCLEOTIDE SEQUENCE [LARGE SCALE GENOMIC DNA]</scope>
    <source>
        <strain evidence="1 2">W260</strain>
    </source>
</reference>
<accession>A0A5N0TB11</accession>
<dbReference type="RefSeq" id="WP_150864833.1">
    <property type="nucleotide sequence ID" value="NZ_VYXP01000007.1"/>
</dbReference>
<gene>
    <name evidence="1" type="ORF">F3N42_12625</name>
</gene>
<dbReference type="PIRSF" id="PIRSF010372">
    <property type="entry name" value="PaiB"/>
    <property type="match status" value="1"/>
</dbReference>
<comment type="caution">
    <text evidence="1">The sequence shown here is derived from an EMBL/GenBank/DDBJ whole genome shotgun (WGS) entry which is preliminary data.</text>
</comment>
<dbReference type="Gene3D" id="2.30.110.10">
    <property type="entry name" value="Electron Transport, Fmn-binding Protein, Chain A"/>
    <property type="match status" value="1"/>
</dbReference>
<dbReference type="PANTHER" id="PTHR35802:SF1">
    <property type="entry name" value="PROTEASE SYNTHASE AND SPORULATION PROTEIN PAI 2"/>
    <property type="match status" value="1"/>
</dbReference>
<proteinExistence type="predicted"/>
<dbReference type="InterPro" id="IPR007396">
    <property type="entry name" value="TR_PAI2-type"/>
</dbReference>